<evidence type="ECO:0000256" key="2">
    <source>
        <dbReference type="ARBA" id="ARBA00023143"/>
    </source>
</evidence>
<dbReference type="SUPFAM" id="SSF64518">
    <property type="entry name" value="Phase 1 flagellin"/>
    <property type="match status" value="1"/>
</dbReference>
<comment type="subcellular location">
    <subcellularLocation>
        <location evidence="3">Secreted</location>
    </subcellularLocation>
    <subcellularLocation>
        <location evidence="3">Bacterial flagellum</location>
    </subcellularLocation>
</comment>
<keyword evidence="7" id="KW-1185">Reference proteome</keyword>
<dbReference type="InterPro" id="IPR046358">
    <property type="entry name" value="Flagellin_C"/>
</dbReference>
<name>A0A1I1RWZ9_9RHOB</name>
<keyword evidence="3" id="KW-0964">Secreted</keyword>
<dbReference type="InterPro" id="IPR001492">
    <property type="entry name" value="Flagellin"/>
</dbReference>
<keyword evidence="6" id="KW-0969">Cilium</keyword>
<dbReference type="PANTHER" id="PTHR42792">
    <property type="entry name" value="FLAGELLIN"/>
    <property type="match status" value="1"/>
</dbReference>
<dbReference type="AlphaFoldDB" id="A0A1I1RWZ9"/>
<reference evidence="6 7" key="1">
    <citation type="submission" date="2016-10" db="EMBL/GenBank/DDBJ databases">
        <authorList>
            <person name="de Groot N.N."/>
        </authorList>
    </citation>
    <scope>NUCLEOTIDE SEQUENCE [LARGE SCALE GENOMIC DNA]</scope>
    <source>
        <strain evidence="6 7">DSM 19548</strain>
    </source>
</reference>
<dbReference type="OrthoDB" id="8328560at2"/>
<gene>
    <name evidence="6" type="ORF">SAMN04488094_1414</name>
</gene>
<dbReference type="EMBL" id="FOLG01000041">
    <property type="protein sequence ID" value="SFD35180.1"/>
    <property type="molecule type" value="Genomic_DNA"/>
</dbReference>
<comment type="function">
    <text evidence="3">Flagellin is the subunit protein which polymerizes to form the filaments of bacterial flagella.</text>
</comment>
<dbReference type="STRING" id="441112.SAMN04488094_1414"/>
<keyword evidence="2 3" id="KW-0975">Bacterial flagellum</keyword>
<keyword evidence="6" id="KW-0282">Flagellum</keyword>
<proteinExistence type="inferred from homology"/>
<dbReference type="Pfam" id="PF00669">
    <property type="entry name" value="Flagellin_N"/>
    <property type="match status" value="1"/>
</dbReference>
<dbReference type="PRINTS" id="PR00207">
    <property type="entry name" value="FLAGELLIN"/>
</dbReference>
<dbReference type="GO" id="GO:0009288">
    <property type="term" value="C:bacterial-type flagellum"/>
    <property type="evidence" value="ECO:0007669"/>
    <property type="project" value="UniProtKB-SubCell"/>
</dbReference>
<dbReference type="GO" id="GO:0005576">
    <property type="term" value="C:extracellular region"/>
    <property type="evidence" value="ECO:0007669"/>
    <property type="project" value="UniProtKB-SubCell"/>
</dbReference>
<comment type="similarity">
    <text evidence="1 3">Belongs to the bacterial flagellin family.</text>
</comment>
<dbReference type="Gene3D" id="1.20.1330.10">
    <property type="entry name" value="f41 fragment of flagellin, N-terminal domain"/>
    <property type="match status" value="2"/>
</dbReference>
<evidence type="ECO:0000259" key="5">
    <source>
        <dbReference type="Pfam" id="PF00700"/>
    </source>
</evidence>
<dbReference type="Pfam" id="PF00700">
    <property type="entry name" value="Flagellin_C"/>
    <property type="match status" value="1"/>
</dbReference>
<evidence type="ECO:0000313" key="7">
    <source>
        <dbReference type="Proteomes" id="UP000198728"/>
    </source>
</evidence>
<accession>A0A1I1RWZ9</accession>
<evidence type="ECO:0000256" key="3">
    <source>
        <dbReference type="RuleBase" id="RU362073"/>
    </source>
</evidence>
<sequence length="421" mass="43231">MTSILTNTSSMVALQTLKGINNNLNQIQSEISTGKSVSSAKDNAAVWAISKVMESDVKGFQAISDSLALGESTVAVARNASETVTDLLTQMKEKVVSAQEENVDREKIQTDIEALKDQIGAVVGAAQFNGLNLVDGSSAEDVTVLSSLDRDASGTVSASHITVARQDLSVSNTATGATFGTTAVNDGTYLQGGGGAVTDDTATAVAESGTYDVQITSVHDKASYRLTLDDTAAGGPLGQRVFEYVADADDSVNSVAATLETQVSNFLSATGDNSEYTVSRNGDTLTFTNVTGGNAGDLMITMEAASDGTAGTSAGGLGNLATIDVTTDAGANAALTSIESMIDTAINASAAFGSVQGRIETQSEFISNLTDSMKAGIGTLVDADMEEASARLQALQVQQQLGIQSLSIANQSPQSVLSLFR</sequence>
<evidence type="ECO:0000313" key="6">
    <source>
        <dbReference type="EMBL" id="SFD35180.1"/>
    </source>
</evidence>
<dbReference type="InterPro" id="IPR001029">
    <property type="entry name" value="Flagellin_N"/>
</dbReference>
<dbReference type="RefSeq" id="WP_093363107.1">
    <property type="nucleotide sequence ID" value="NZ_FOLG01000041.1"/>
</dbReference>
<dbReference type="Proteomes" id="UP000198728">
    <property type="component" value="Unassembled WGS sequence"/>
</dbReference>
<keyword evidence="6" id="KW-0966">Cell projection</keyword>
<feature type="domain" description="Flagellin C-terminal" evidence="5">
    <location>
        <begin position="337"/>
        <end position="420"/>
    </location>
</feature>
<organism evidence="6 7">
    <name type="scientific">Tropicimonas isoalkanivorans</name>
    <dbReference type="NCBI Taxonomy" id="441112"/>
    <lineage>
        <taxon>Bacteria</taxon>
        <taxon>Pseudomonadati</taxon>
        <taxon>Pseudomonadota</taxon>
        <taxon>Alphaproteobacteria</taxon>
        <taxon>Rhodobacterales</taxon>
        <taxon>Roseobacteraceae</taxon>
        <taxon>Tropicimonas</taxon>
    </lineage>
</organism>
<dbReference type="GO" id="GO:0005198">
    <property type="term" value="F:structural molecule activity"/>
    <property type="evidence" value="ECO:0007669"/>
    <property type="project" value="UniProtKB-UniRule"/>
</dbReference>
<feature type="domain" description="Flagellin N-terminal" evidence="4">
    <location>
        <begin position="4"/>
        <end position="138"/>
    </location>
</feature>
<evidence type="ECO:0000256" key="1">
    <source>
        <dbReference type="ARBA" id="ARBA00005709"/>
    </source>
</evidence>
<dbReference type="PANTHER" id="PTHR42792:SF2">
    <property type="entry name" value="FLAGELLIN"/>
    <property type="match status" value="1"/>
</dbReference>
<evidence type="ECO:0000259" key="4">
    <source>
        <dbReference type="Pfam" id="PF00669"/>
    </source>
</evidence>
<protein>
    <recommendedName>
        <fullName evidence="3">Flagellin</fullName>
    </recommendedName>
</protein>